<comment type="function">
    <text evidence="13">Involved in the recovery of exogenous heme iron. Extracts iron from heme while preserving the protoporphyrin ring intact.</text>
</comment>
<evidence type="ECO:0000256" key="7">
    <source>
        <dbReference type="ARBA" id="ARBA00023004"/>
    </source>
</evidence>
<keyword evidence="15" id="KW-1133">Transmembrane helix</keyword>
<dbReference type="NCBIfam" id="TIGR01412">
    <property type="entry name" value="tat_substr_1"/>
    <property type="match status" value="1"/>
</dbReference>
<evidence type="ECO:0000256" key="11">
    <source>
        <dbReference type="ARBA" id="ARBA00033775"/>
    </source>
</evidence>
<keyword evidence="6 13" id="KW-0560">Oxidoreductase</keyword>
<evidence type="ECO:0000256" key="13">
    <source>
        <dbReference type="RuleBase" id="RU365017"/>
    </source>
</evidence>
<dbReference type="InterPro" id="IPR048328">
    <property type="entry name" value="Dyp_perox_C"/>
</dbReference>
<sequence length="429" mass="46910">MSDSSISESESASLLSKKVSRRDMLKTAGIGGVGVLIGAAGIGGVMSLSTAAAPEENKRGDTVPFYGAHQAGIVTAMQDNLYFASLEITTTDKRELIKLFKDWTVAASNLMKGKPVGDLSSNGFLPPKDTGEAEGLSPANLTITFGVGPSLFVKNGQDRFGLRSKQPKELKDLPKFSFDALDETWCGGDICIQACADDPQVAFHAVRNLVRIARGKLIIHWAQTGFQRTKNAGNVKETPRNLFGFKDGTVNPDSKEDLKQVWVQPGDGPNWLVGGSYMAVRRIQMYIEVWDRTTLKDQEETFGRKRMSGAPLGKEQEFDEPDLEEKDENGKFVIPETAHMRLARGDGTQQLLRRSYSYAGGMDSKTGSIDAGLLFIAFQRTPSKQFIPMQQRLAGLDKLNEYIIHRGSALFACLPGVKKGGYIGETLFN</sequence>
<evidence type="ECO:0000256" key="14">
    <source>
        <dbReference type="SAM" id="MobiDB-lite"/>
    </source>
</evidence>
<comment type="catalytic activity">
    <reaction evidence="12">
        <text>heme b + 2 H(+) = protoporphyrin IX + Fe(2+)</text>
        <dbReference type="Rhea" id="RHEA:22584"/>
        <dbReference type="ChEBI" id="CHEBI:15378"/>
        <dbReference type="ChEBI" id="CHEBI:29033"/>
        <dbReference type="ChEBI" id="CHEBI:57306"/>
        <dbReference type="ChEBI" id="CHEBI:60344"/>
        <dbReference type="EC" id="4.98.1.1"/>
    </reaction>
    <physiologicalReaction direction="left-to-right" evidence="12">
        <dbReference type="Rhea" id="RHEA:22585"/>
    </physiologicalReaction>
</comment>
<evidence type="ECO:0000256" key="10">
    <source>
        <dbReference type="ARBA" id="ARBA00033771"/>
    </source>
</evidence>
<dbReference type="PANTHER" id="PTHR30521:SF4">
    <property type="entry name" value="DEFERROCHELATASE"/>
    <property type="match status" value="1"/>
</dbReference>
<keyword evidence="5" id="KW-0732">Signal</keyword>
<organism evidence="18 19">
    <name type="scientific">Peribacillus psychrosaccharolyticus</name>
    <name type="common">Bacillus psychrosaccharolyticus</name>
    <dbReference type="NCBI Taxonomy" id="1407"/>
    <lineage>
        <taxon>Bacteria</taxon>
        <taxon>Bacillati</taxon>
        <taxon>Bacillota</taxon>
        <taxon>Bacilli</taxon>
        <taxon>Bacillales</taxon>
        <taxon>Bacillaceae</taxon>
        <taxon>Peribacillus</taxon>
    </lineage>
</organism>
<dbReference type="AlphaFoldDB" id="A0A974RYP3"/>
<dbReference type="GO" id="GO:0004325">
    <property type="term" value="F:ferrochelatase activity"/>
    <property type="evidence" value="ECO:0007669"/>
    <property type="project" value="UniProtKB-EC"/>
</dbReference>
<dbReference type="RefSeq" id="WP_081704785.1">
    <property type="nucleotide sequence ID" value="NZ_CP068053.1"/>
</dbReference>
<feature type="domain" description="Dyp-type peroxidase C-terminal" evidence="17">
    <location>
        <begin position="238"/>
        <end position="418"/>
    </location>
</feature>
<name>A0A974RYP3_PERPY</name>
<feature type="transmembrane region" description="Helical" evidence="15">
    <location>
        <begin position="27"/>
        <end position="48"/>
    </location>
</feature>
<comment type="subcellular location">
    <subcellularLocation>
        <location evidence="1">Cell envelope</location>
    </subcellularLocation>
</comment>
<dbReference type="NCBIfam" id="TIGR01413">
    <property type="entry name" value="Dyp_perox_fam"/>
    <property type="match status" value="1"/>
</dbReference>
<keyword evidence="3 13" id="KW-0349">Heme</keyword>
<evidence type="ECO:0000259" key="16">
    <source>
        <dbReference type="Pfam" id="PF04261"/>
    </source>
</evidence>
<dbReference type="InterPro" id="IPR006314">
    <property type="entry name" value="Dyp_peroxidase"/>
</dbReference>
<gene>
    <name evidence="18" type="primary">efeB</name>
    <name evidence="18" type="ORF">I6J18_13100</name>
</gene>
<feature type="domain" description="Dyp-type peroxidase N-terminal" evidence="16">
    <location>
        <begin position="70"/>
        <end position="227"/>
    </location>
</feature>
<evidence type="ECO:0000256" key="12">
    <source>
        <dbReference type="ARBA" id="ARBA00048856"/>
    </source>
</evidence>
<evidence type="ECO:0000256" key="6">
    <source>
        <dbReference type="ARBA" id="ARBA00023002"/>
    </source>
</evidence>
<proteinExistence type="inferred from homology"/>
<reference evidence="18 19" key="1">
    <citation type="submission" date="2021-01" db="EMBL/GenBank/DDBJ databases">
        <title>FDA dAtabase for Regulatory Grade micrObial Sequences (FDA-ARGOS): Supporting development and validation of Infectious Disease Dx tests.</title>
        <authorList>
            <person name="Nelson B."/>
            <person name="Plummer A."/>
            <person name="Tallon L."/>
            <person name="Sadzewicz L."/>
            <person name="Zhao X."/>
            <person name="Boylan J."/>
            <person name="Ott S."/>
            <person name="Bowen H."/>
            <person name="Vavikolanu K."/>
            <person name="Mehta A."/>
            <person name="Aluvathingal J."/>
            <person name="Nadendla S."/>
            <person name="Myers T."/>
            <person name="Yan Y."/>
            <person name="Sichtig H."/>
        </authorList>
    </citation>
    <scope>NUCLEOTIDE SEQUENCE [LARGE SCALE GENOMIC DNA]</scope>
    <source>
        <strain evidence="18 19">FDAARGOS_1161</strain>
    </source>
</reference>
<feature type="compositionally biased region" description="Acidic residues" evidence="14">
    <location>
        <begin position="317"/>
        <end position="327"/>
    </location>
</feature>
<dbReference type="GO" id="GO:0004601">
    <property type="term" value="F:peroxidase activity"/>
    <property type="evidence" value="ECO:0007669"/>
    <property type="project" value="UniProtKB-KW"/>
</dbReference>
<protein>
    <recommendedName>
        <fullName evidence="10 13">Deferrochelatase</fullName>
        <ecNumber evidence="13">1.11.1.-</ecNumber>
    </recommendedName>
    <alternativeName>
        <fullName evidence="11 13">Peroxidase EfeB</fullName>
    </alternativeName>
</protein>
<dbReference type="InterPro" id="IPR006311">
    <property type="entry name" value="TAT_signal"/>
</dbReference>
<dbReference type="InterPro" id="IPR006313">
    <property type="entry name" value="EfeB/EfeN"/>
</dbReference>
<keyword evidence="8" id="KW-0456">Lyase</keyword>
<keyword evidence="7 13" id="KW-0408">Iron</keyword>
<dbReference type="SUPFAM" id="SSF54909">
    <property type="entry name" value="Dimeric alpha+beta barrel"/>
    <property type="match status" value="1"/>
</dbReference>
<dbReference type="GO" id="GO:0005829">
    <property type="term" value="C:cytosol"/>
    <property type="evidence" value="ECO:0007669"/>
    <property type="project" value="TreeGrafter"/>
</dbReference>
<evidence type="ECO:0000256" key="4">
    <source>
        <dbReference type="ARBA" id="ARBA00022723"/>
    </source>
</evidence>
<comment type="cofactor">
    <cofactor evidence="13">
        <name>heme b</name>
        <dbReference type="ChEBI" id="CHEBI:60344"/>
    </cofactor>
    <text evidence="13">Binds 1 heme b (iron(II)-protoporphyrin IX) group non-covalently per subunit.</text>
</comment>
<dbReference type="Pfam" id="PF04261">
    <property type="entry name" value="Dyp_perox_N"/>
    <property type="match status" value="1"/>
</dbReference>
<keyword evidence="15" id="KW-0812">Transmembrane</keyword>
<evidence type="ECO:0000313" key="18">
    <source>
        <dbReference type="EMBL" id="QQS98658.1"/>
    </source>
</evidence>
<dbReference type="Proteomes" id="UP000595254">
    <property type="component" value="Chromosome"/>
</dbReference>
<dbReference type="EMBL" id="CP068053">
    <property type="protein sequence ID" value="QQS98658.1"/>
    <property type="molecule type" value="Genomic_DNA"/>
</dbReference>
<dbReference type="EC" id="1.11.1.-" evidence="13"/>
<dbReference type="InterPro" id="IPR048327">
    <property type="entry name" value="Dyp_perox_N"/>
</dbReference>
<evidence type="ECO:0000256" key="9">
    <source>
        <dbReference type="ARBA" id="ARBA00025737"/>
    </source>
</evidence>
<dbReference type="KEGG" id="ppsr:I6J18_13100"/>
<dbReference type="PANTHER" id="PTHR30521">
    <property type="entry name" value="DEFERROCHELATASE/PEROXIDASE"/>
    <property type="match status" value="1"/>
</dbReference>
<dbReference type="GO" id="GO:0030313">
    <property type="term" value="C:cell envelope"/>
    <property type="evidence" value="ECO:0007669"/>
    <property type="project" value="UniProtKB-SubCell"/>
</dbReference>
<keyword evidence="2 13" id="KW-0575">Peroxidase</keyword>
<evidence type="ECO:0000256" key="2">
    <source>
        <dbReference type="ARBA" id="ARBA00022559"/>
    </source>
</evidence>
<evidence type="ECO:0000256" key="15">
    <source>
        <dbReference type="SAM" id="Phobius"/>
    </source>
</evidence>
<evidence type="ECO:0000256" key="5">
    <source>
        <dbReference type="ARBA" id="ARBA00022729"/>
    </source>
</evidence>
<evidence type="ECO:0000256" key="1">
    <source>
        <dbReference type="ARBA" id="ARBA00004196"/>
    </source>
</evidence>
<evidence type="ECO:0000256" key="3">
    <source>
        <dbReference type="ARBA" id="ARBA00022617"/>
    </source>
</evidence>
<keyword evidence="4 13" id="KW-0479">Metal-binding</keyword>
<evidence type="ECO:0000313" key="19">
    <source>
        <dbReference type="Proteomes" id="UP000595254"/>
    </source>
</evidence>
<dbReference type="GO" id="GO:0046872">
    <property type="term" value="F:metal ion binding"/>
    <property type="evidence" value="ECO:0007669"/>
    <property type="project" value="UniProtKB-KW"/>
</dbReference>
<dbReference type="GO" id="GO:0020037">
    <property type="term" value="F:heme binding"/>
    <property type="evidence" value="ECO:0007669"/>
    <property type="project" value="InterPro"/>
</dbReference>
<dbReference type="GO" id="GO:0033212">
    <property type="term" value="P:iron import into cell"/>
    <property type="evidence" value="ECO:0007669"/>
    <property type="project" value="InterPro"/>
</dbReference>
<accession>A0A974RYP3</accession>
<feature type="region of interest" description="Disordered" evidence="14">
    <location>
        <begin position="301"/>
        <end position="327"/>
    </location>
</feature>
<keyword evidence="19" id="KW-1185">Reference proteome</keyword>
<dbReference type="PROSITE" id="PS51404">
    <property type="entry name" value="DYP_PEROXIDASE"/>
    <property type="match status" value="1"/>
</dbReference>
<keyword evidence="15" id="KW-0472">Membrane</keyword>
<dbReference type="Pfam" id="PF20628">
    <property type="entry name" value="Dyp_perox_C"/>
    <property type="match status" value="1"/>
</dbReference>
<comment type="similarity">
    <text evidence="9 13">Belongs to the DyP-type peroxidase family.</text>
</comment>
<evidence type="ECO:0000256" key="8">
    <source>
        <dbReference type="ARBA" id="ARBA00023239"/>
    </source>
</evidence>
<evidence type="ECO:0000259" key="17">
    <source>
        <dbReference type="Pfam" id="PF20628"/>
    </source>
</evidence>
<dbReference type="PROSITE" id="PS51318">
    <property type="entry name" value="TAT"/>
    <property type="match status" value="1"/>
</dbReference>
<dbReference type="InterPro" id="IPR011008">
    <property type="entry name" value="Dimeric_a/b-barrel"/>
</dbReference>